<dbReference type="SUPFAM" id="SSF46785">
    <property type="entry name" value="Winged helix' DNA-binding domain"/>
    <property type="match status" value="1"/>
</dbReference>
<gene>
    <name evidence="2" type="ORF">BN381_70129</name>
</gene>
<evidence type="ECO:0000313" key="3">
    <source>
        <dbReference type="Proteomes" id="UP000018291"/>
    </source>
</evidence>
<dbReference type="InterPro" id="IPR011991">
    <property type="entry name" value="ArsR-like_HTH"/>
</dbReference>
<dbReference type="InterPro" id="IPR001845">
    <property type="entry name" value="HTH_ArsR_DNA-bd_dom"/>
</dbReference>
<dbReference type="GO" id="GO:0003700">
    <property type="term" value="F:DNA-binding transcription factor activity"/>
    <property type="evidence" value="ECO:0007669"/>
    <property type="project" value="InterPro"/>
</dbReference>
<feature type="domain" description="HTH arsR-type" evidence="1">
    <location>
        <begin position="6"/>
        <end position="91"/>
    </location>
</feature>
<proteinExistence type="predicted"/>
<dbReference type="SMART" id="SM00418">
    <property type="entry name" value="HTH_ARSR"/>
    <property type="match status" value="1"/>
</dbReference>
<dbReference type="STRING" id="1229780.BN381_70129"/>
<dbReference type="Gene3D" id="1.10.10.10">
    <property type="entry name" value="Winged helix-like DNA-binding domain superfamily/Winged helix DNA-binding domain"/>
    <property type="match status" value="1"/>
</dbReference>
<dbReference type="InterPro" id="IPR036388">
    <property type="entry name" value="WH-like_DNA-bd_sf"/>
</dbReference>
<accession>R4Z423</accession>
<dbReference type="HOGENOM" id="CLU_078469_1_1_11"/>
<dbReference type="Proteomes" id="UP000018291">
    <property type="component" value="Unassembled WGS sequence"/>
</dbReference>
<dbReference type="EMBL" id="CANL01000067">
    <property type="protein sequence ID" value="CCM65430.1"/>
    <property type="molecule type" value="Genomic_DNA"/>
</dbReference>
<name>R4Z423_9ACTN</name>
<dbReference type="CDD" id="cd00090">
    <property type="entry name" value="HTH_ARSR"/>
    <property type="match status" value="1"/>
</dbReference>
<dbReference type="AlphaFoldDB" id="R4Z423"/>
<protein>
    <recommendedName>
        <fullName evidence="1">HTH arsR-type domain-containing protein</fullName>
    </recommendedName>
</protein>
<dbReference type="RefSeq" id="WP_012230108.1">
    <property type="nucleotide sequence ID" value="NZ_HG422565.1"/>
</dbReference>
<evidence type="ECO:0000259" key="1">
    <source>
        <dbReference type="SMART" id="SM00418"/>
    </source>
</evidence>
<sequence>MPHLQIQARALGDPTRHRIFRAIASADGPCDVASLTEQFGLNHNAIRQHLAKLVSADLVQESVAAPSGRGRPRLQYLVAPAAESRWGVTGPYERLSMWLAEALATNETPVELGRRVGREEYRPAGGSAGPIEDLAAQMSHQGFDPTVTGSGDVVEIVLGECPFASAVLVSPDTVCGVHLGLAEGAAEAIGGIEVESLSPRDPRTAHCVLRCRVTSTD</sequence>
<comment type="caution">
    <text evidence="2">The sequence shown here is derived from an EMBL/GenBank/DDBJ whole genome shotgun (WGS) entry which is preliminary data.</text>
</comment>
<dbReference type="eggNOG" id="COG2345">
    <property type="taxonomic scope" value="Bacteria"/>
</dbReference>
<dbReference type="InterPro" id="IPR036390">
    <property type="entry name" value="WH_DNA-bd_sf"/>
</dbReference>
<organism evidence="2 3">
    <name type="scientific">Candidatus Neomicrothrix parvicella RN1</name>
    <dbReference type="NCBI Taxonomy" id="1229780"/>
    <lineage>
        <taxon>Bacteria</taxon>
        <taxon>Bacillati</taxon>
        <taxon>Actinomycetota</taxon>
        <taxon>Acidimicrobiia</taxon>
        <taxon>Acidimicrobiales</taxon>
        <taxon>Microthrixaceae</taxon>
        <taxon>Candidatus Neomicrothrix</taxon>
    </lineage>
</organism>
<evidence type="ECO:0000313" key="2">
    <source>
        <dbReference type="EMBL" id="CCM65430.1"/>
    </source>
</evidence>
<dbReference type="OrthoDB" id="3399802at2"/>
<dbReference type="Pfam" id="PF12840">
    <property type="entry name" value="HTH_20"/>
    <property type="match status" value="1"/>
</dbReference>
<reference evidence="2 3" key="1">
    <citation type="journal article" date="2013" name="ISME J.">
        <title>Metabolic model for the filamentous 'Candidatus Microthrix parvicella' based on genomic and metagenomic analyses.</title>
        <authorList>
            <person name="Jon McIlroy S."/>
            <person name="Kristiansen R."/>
            <person name="Albertsen M."/>
            <person name="Michael Karst S."/>
            <person name="Rossetti S."/>
            <person name="Lund Nielsen J."/>
            <person name="Tandoi V."/>
            <person name="James Seviour R."/>
            <person name="Nielsen P.H."/>
        </authorList>
    </citation>
    <scope>NUCLEOTIDE SEQUENCE [LARGE SCALE GENOMIC DNA]</scope>
    <source>
        <strain evidence="2 3">RN1</strain>
    </source>
</reference>
<keyword evidence="3" id="KW-1185">Reference proteome</keyword>